<dbReference type="SUPFAM" id="SSF48498">
    <property type="entry name" value="Tetracyclin repressor-like, C-terminal domain"/>
    <property type="match status" value="1"/>
</dbReference>
<evidence type="ECO:0000313" key="6">
    <source>
        <dbReference type="EMBL" id="RXR18369.1"/>
    </source>
</evidence>
<name>A0A4Q1K312_9FLAO</name>
<evidence type="ECO:0000256" key="3">
    <source>
        <dbReference type="ARBA" id="ARBA00023163"/>
    </source>
</evidence>
<comment type="caution">
    <text evidence="6">The sequence shown here is derived from an EMBL/GenBank/DDBJ whole genome shotgun (WGS) entry which is preliminary data.</text>
</comment>
<feature type="domain" description="HTH tetR-type" evidence="5">
    <location>
        <begin position="5"/>
        <end position="65"/>
    </location>
</feature>
<evidence type="ECO:0000313" key="7">
    <source>
        <dbReference type="Proteomes" id="UP000290283"/>
    </source>
</evidence>
<dbReference type="OrthoDB" id="9798857at2"/>
<evidence type="ECO:0000256" key="2">
    <source>
        <dbReference type="ARBA" id="ARBA00023125"/>
    </source>
</evidence>
<organism evidence="6 7">
    <name type="scientific">Flavobacterium amnicola</name>
    <dbReference type="NCBI Taxonomy" id="2506422"/>
    <lineage>
        <taxon>Bacteria</taxon>
        <taxon>Pseudomonadati</taxon>
        <taxon>Bacteroidota</taxon>
        <taxon>Flavobacteriia</taxon>
        <taxon>Flavobacteriales</taxon>
        <taxon>Flavobacteriaceae</taxon>
        <taxon>Flavobacterium</taxon>
    </lineage>
</organism>
<dbReference type="InterPro" id="IPR036271">
    <property type="entry name" value="Tet_transcr_reg_TetR-rel_C_sf"/>
</dbReference>
<dbReference type="AlphaFoldDB" id="A0A4Q1K312"/>
<dbReference type="PANTHER" id="PTHR47506:SF3">
    <property type="entry name" value="HTH-TYPE TRANSCRIPTIONAL REGULATOR LMRA"/>
    <property type="match status" value="1"/>
</dbReference>
<gene>
    <name evidence="6" type="ORF">EQG63_08865</name>
</gene>
<evidence type="ECO:0000256" key="4">
    <source>
        <dbReference type="PROSITE-ProRule" id="PRU00335"/>
    </source>
</evidence>
<keyword evidence="7" id="KW-1185">Reference proteome</keyword>
<keyword evidence="3" id="KW-0804">Transcription</keyword>
<keyword evidence="2 4" id="KW-0238">DNA-binding</keyword>
<sequence>MSKADRTKQYIIEKTACIFNTKGYAGTSINDLIEATGLTKGSIYGNFENKDQVALAAFDYNFERLVLYIRSKMDAKETVVEKLLVYPETYRNFLTNPILISGCPVTNTSTEADDTHPLLRDKVEGAYNFWKNSLENHINNGISSGEIKSDLNINEFISVFISIMQGGILQAKVTKKMNSLNSSMDYLERYVLSIKK</sequence>
<evidence type="ECO:0000259" key="5">
    <source>
        <dbReference type="PROSITE" id="PS50977"/>
    </source>
</evidence>
<dbReference type="GO" id="GO:0003677">
    <property type="term" value="F:DNA binding"/>
    <property type="evidence" value="ECO:0007669"/>
    <property type="project" value="UniProtKB-UniRule"/>
</dbReference>
<feature type="DNA-binding region" description="H-T-H motif" evidence="4">
    <location>
        <begin position="28"/>
        <end position="47"/>
    </location>
</feature>
<dbReference type="Pfam" id="PF16925">
    <property type="entry name" value="TetR_C_13"/>
    <property type="match status" value="1"/>
</dbReference>
<dbReference type="EMBL" id="SBKO01000003">
    <property type="protein sequence ID" value="RXR18369.1"/>
    <property type="molecule type" value="Genomic_DNA"/>
</dbReference>
<evidence type="ECO:0000256" key="1">
    <source>
        <dbReference type="ARBA" id="ARBA00023015"/>
    </source>
</evidence>
<dbReference type="PANTHER" id="PTHR47506">
    <property type="entry name" value="TRANSCRIPTIONAL REGULATORY PROTEIN"/>
    <property type="match status" value="1"/>
</dbReference>
<proteinExistence type="predicted"/>
<dbReference type="Gene3D" id="1.10.357.10">
    <property type="entry name" value="Tetracycline Repressor, domain 2"/>
    <property type="match status" value="1"/>
</dbReference>
<dbReference type="PROSITE" id="PS50977">
    <property type="entry name" value="HTH_TETR_2"/>
    <property type="match status" value="1"/>
</dbReference>
<dbReference type="InterPro" id="IPR009057">
    <property type="entry name" value="Homeodomain-like_sf"/>
</dbReference>
<dbReference type="PRINTS" id="PR00455">
    <property type="entry name" value="HTHTETR"/>
</dbReference>
<dbReference type="InterPro" id="IPR001647">
    <property type="entry name" value="HTH_TetR"/>
</dbReference>
<dbReference type="SUPFAM" id="SSF46689">
    <property type="entry name" value="Homeodomain-like"/>
    <property type="match status" value="1"/>
</dbReference>
<dbReference type="RefSeq" id="WP_129436018.1">
    <property type="nucleotide sequence ID" value="NZ_SBKO01000003.1"/>
</dbReference>
<dbReference type="Pfam" id="PF00440">
    <property type="entry name" value="TetR_N"/>
    <property type="match status" value="1"/>
</dbReference>
<dbReference type="InterPro" id="IPR011075">
    <property type="entry name" value="TetR_C"/>
</dbReference>
<accession>A0A4Q1K312</accession>
<reference evidence="7" key="1">
    <citation type="submission" date="2019-01" db="EMBL/GenBank/DDBJ databases">
        <title>Cytophagaceae bacterium strain CAR-16.</title>
        <authorList>
            <person name="Chen W.-M."/>
        </authorList>
    </citation>
    <scope>NUCLEOTIDE SEQUENCE [LARGE SCALE GENOMIC DNA]</scope>
    <source>
        <strain evidence="7">LLJ-11</strain>
    </source>
</reference>
<protein>
    <submittedName>
        <fullName evidence="6">TetR/AcrR family transcriptional regulator</fullName>
    </submittedName>
</protein>
<keyword evidence="1" id="KW-0805">Transcription regulation</keyword>
<dbReference type="Proteomes" id="UP000290283">
    <property type="component" value="Unassembled WGS sequence"/>
</dbReference>